<feature type="domain" description="KH type-2" evidence="10">
    <location>
        <begin position="38"/>
        <end position="109"/>
    </location>
</feature>
<dbReference type="GO" id="GO:0003735">
    <property type="term" value="F:structural constituent of ribosome"/>
    <property type="evidence" value="ECO:0007669"/>
    <property type="project" value="InterPro"/>
</dbReference>
<gene>
    <name evidence="8" type="primary">rpsC</name>
    <name evidence="11" type="ORF">DCC88_06845</name>
</gene>
<evidence type="ECO:0000259" key="10">
    <source>
        <dbReference type="PROSITE" id="PS50823"/>
    </source>
</evidence>
<evidence type="ECO:0000256" key="4">
    <source>
        <dbReference type="ARBA" id="ARBA00022980"/>
    </source>
</evidence>
<dbReference type="Pfam" id="PF00189">
    <property type="entry name" value="Ribosomal_S3_C"/>
    <property type="match status" value="1"/>
</dbReference>
<sequence length="227" mass="25428">MGQKVHPIGLRLGINKTWDSRWFSKREFAKNLNEDLNIRKFISKKYTEAGVARVEIERAAKQVVVKVYTAKPGKLIGKQGKGIEQLRDEVKTVIKANDKSIKVDVFEVKNPDTNAQLAAFNVAQQLEKRISFRRAMKKVMQQAMKAGSKGIKIRVAGRLNGAEMARTEWYMEGRVPLHTLRADIDYGTSEALTTYGLIGVKVWLFKGEVFGKAASTTAGAKTARNEE</sequence>
<dbReference type="Gene3D" id="3.30.300.20">
    <property type="match status" value="1"/>
</dbReference>
<evidence type="ECO:0000256" key="7">
    <source>
        <dbReference type="ARBA" id="ARBA00035257"/>
    </source>
</evidence>
<protein>
    <recommendedName>
        <fullName evidence="7 8">Small ribosomal subunit protein uS3</fullName>
    </recommendedName>
</protein>
<dbReference type="PROSITE" id="PS00548">
    <property type="entry name" value="RIBOSOMAL_S3"/>
    <property type="match status" value="1"/>
</dbReference>
<evidence type="ECO:0000256" key="2">
    <source>
        <dbReference type="ARBA" id="ARBA00022730"/>
    </source>
</evidence>
<evidence type="ECO:0000256" key="3">
    <source>
        <dbReference type="ARBA" id="ARBA00022884"/>
    </source>
</evidence>
<dbReference type="PROSITE" id="PS50823">
    <property type="entry name" value="KH_TYPE_2"/>
    <property type="match status" value="1"/>
</dbReference>
<dbReference type="InterPro" id="IPR004087">
    <property type="entry name" value="KH_dom"/>
</dbReference>
<dbReference type="InterPro" id="IPR004044">
    <property type="entry name" value="KH_dom_type_2"/>
</dbReference>
<dbReference type="InterPro" id="IPR057258">
    <property type="entry name" value="Ribosomal_uS3"/>
</dbReference>
<dbReference type="SMART" id="SM00322">
    <property type="entry name" value="KH"/>
    <property type="match status" value="1"/>
</dbReference>
<dbReference type="InterPro" id="IPR018280">
    <property type="entry name" value="Ribosomal_uS3_CS"/>
</dbReference>
<dbReference type="Gene3D" id="3.30.1140.32">
    <property type="entry name" value="Ribosomal protein S3, C-terminal domain"/>
    <property type="match status" value="1"/>
</dbReference>
<dbReference type="InterPro" id="IPR036419">
    <property type="entry name" value="Ribosomal_S3_C_sf"/>
</dbReference>
<keyword evidence="4 8" id="KW-0689">Ribosomal protein</keyword>
<comment type="subunit">
    <text evidence="8">Part of the 30S ribosomal subunit. Forms a tight complex with proteins S10 and S14.</text>
</comment>
<evidence type="ECO:0000256" key="8">
    <source>
        <dbReference type="HAMAP-Rule" id="MF_01309"/>
    </source>
</evidence>
<dbReference type="PANTHER" id="PTHR11760:SF19">
    <property type="entry name" value="SMALL RIBOSOMAL SUBUNIT PROTEIN US3C"/>
    <property type="match status" value="1"/>
</dbReference>
<dbReference type="PANTHER" id="PTHR11760">
    <property type="entry name" value="30S/40S RIBOSOMAL PROTEIN S3"/>
    <property type="match status" value="1"/>
</dbReference>
<dbReference type="HAMAP" id="MF_01309_B">
    <property type="entry name" value="Ribosomal_uS3_B"/>
    <property type="match status" value="1"/>
</dbReference>
<evidence type="ECO:0000313" key="11">
    <source>
        <dbReference type="EMBL" id="RDB36096.1"/>
    </source>
</evidence>
<keyword evidence="5 8" id="KW-0687">Ribonucleoprotein</keyword>
<dbReference type="GO" id="GO:0006412">
    <property type="term" value="P:translation"/>
    <property type="evidence" value="ECO:0007669"/>
    <property type="project" value="UniProtKB-UniRule"/>
</dbReference>
<dbReference type="InterPro" id="IPR001351">
    <property type="entry name" value="Ribosomal_uS3_C"/>
</dbReference>
<dbReference type="EMBL" id="QOVW01000067">
    <property type="protein sequence ID" value="RDB36096.1"/>
    <property type="molecule type" value="Genomic_DNA"/>
</dbReference>
<comment type="caution">
    <text evidence="11">The sequence shown here is derived from an EMBL/GenBank/DDBJ whole genome shotgun (WGS) entry which is preliminary data.</text>
</comment>
<dbReference type="AlphaFoldDB" id="A0A369KY33"/>
<comment type="function">
    <text evidence="6 8">Binds the lower part of the 30S subunit head. Binds mRNA in the 70S ribosome, positioning it for translation.</text>
</comment>
<dbReference type="FunFam" id="3.30.1140.32:FF:000006">
    <property type="entry name" value="30S ribosomal protein S3"/>
    <property type="match status" value="1"/>
</dbReference>
<dbReference type="SUPFAM" id="SSF54814">
    <property type="entry name" value="Prokaryotic type KH domain (KH-domain type II)"/>
    <property type="match status" value="1"/>
</dbReference>
<dbReference type="RefSeq" id="WP_338635577.1">
    <property type="nucleotide sequence ID" value="NZ_CP146516.1"/>
</dbReference>
<dbReference type="FunFam" id="3.30.300.20:FF:000001">
    <property type="entry name" value="30S ribosomal protein S3"/>
    <property type="match status" value="1"/>
</dbReference>
<dbReference type="InterPro" id="IPR005704">
    <property type="entry name" value="Ribosomal_uS3_bac-typ"/>
</dbReference>
<dbReference type="GO" id="GO:0003729">
    <property type="term" value="F:mRNA binding"/>
    <property type="evidence" value="ECO:0007669"/>
    <property type="project" value="UniProtKB-UniRule"/>
</dbReference>
<dbReference type="GO" id="GO:0022627">
    <property type="term" value="C:cytosolic small ribosomal subunit"/>
    <property type="evidence" value="ECO:0007669"/>
    <property type="project" value="TreeGrafter"/>
</dbReference>
<name>A0A369KY33_9BACT</name>
<dbReference type="InterPro" id="IPR015946">
    <property type="entry name" value="KH_dom-like_a/b"/>
</dbReference>
<proteinExistence type="inferred from homology"/>
<organism evidence="11 12">
    <name type="scientific">Spirobacillus cienkowskii</name>
    <dbReference type="NCBI Taxonomy" id="495820"/>
    <lineage>
        <taxon>Bacteria</taxon>
        <taxon>Pseudomonadati</taxon>
        <taxon>Bdellovibrionota</taxon>
        <taxon>Oligoflexia</taxon>
        <taxon>Silvanigrellales</taxon>
        <taxon>Spirobacillus</taxon>
    </lineage>
</organism>
<dbReference type="InterPro" id="IPR009019">
    <property type="entry name" value="KH_sf_prok-type"/>
</dbReference>
<keyword evidence="12" id="KW-1185">Reference proteome</keyword>
<evidence type="ECO:0000256" key="5">
    <source>
        <dbReference type="ARBA" id="ARBA00023274"/>
    </source>
</evidence>
<comment type="similarity">
    <text evidence="1 8 9">Belongs to the universal ribosomal protein uS3 family.</text>
</comment>
<dbReference type="SUPFAM" id="SSF54821">
    <property type="entry name" value="Ribosomal protein S3 C-terminal domain"/>
    <property type="match status" value="1"/>
</dbReference>
<keyword evidence="3 8" id="KW-0694">RNA-binding</keyword>
<dbReference type="CDD" id="cd02412">
    <property type="entry name" value="KH-II_30S_S3"/>
    <property type="match status" value="1"/>
</dbReference>
<dbReference type="NCBIfam" id="TIGR01009">
    <property type="entry name" value="rpsC_bact"/>
    <property type="match status" value="1"/>
</dbReference>
<evidence type="ECO:0000256" key="9">
    <source>
        <dbReference type="RuleBase" id="RU003624"/>
    </source>
</evidence>
<evidence type="ECO:0000313" key="12">
    <source>
        <dbReference type="Proteomes" id="UP000253934"/>
    </source>
</evidence>
<dbReference type="Proteomes" id="UP000253934">
    <property type="component" value="Unassembled WGS sequence"/>
</dbReference>
<evidence type="ECO:0000256" key="1">
    <source>
        <dbReference type="ARBA" id="ARBA00010761"/>
    </source>
</evidence>
<evidence type="ECO:0000256" key="6">
    <source>
        <dbReference type="ARBA" id="ARBA00024998"/>
    </source>
</evidence>
<accession>A0A369KY33</accession>
<reference evidence="11" key="1">
    <citation type="submission" date="2018-04" db="EMBL/GenBank/DDBJ databases">
        <title>Draft genome sequence of the Candidatus Spirobacillus cienkowskii, a pathogen of freshwater Daphnia species, reconstructed from hemolymph metagenomic reads.</title>
        <authorList>
            <person name="Bresciani L."/>
            <person name="Lemos L.N."/>
            <person name="Wale N."/>
            <person name="Lin J.Y."/>
            <person name="Fernandes G.R."/>
            <person name="Duffy M.A."/>
            <person name="Rodrigues J.M."/>
        </authorList>
    </citation>
    <scope>NUCLEOTIDE SEQUENCE [LARGE SCALE GENOMIC DNA]</scope>
    <source>
        <strain evidence="11">Binning01</strain>
    </source>
</reference>
<keyword evidence="2 8" id="KW-0699">rRNA-binding</keyword>
<dbReference type="Pfam" id="PF07650">
    <property type="entry name" value="KH_2"/>
    <property type="match status" value="1"/>
</dbReference>
<dbReference type="GO" id="GO:0019843">
    <property type="term" value="F:rRNA binding"/>
    <property type="evidence" value="ECO:0007669"/>
    <property type="project" value="UniProtKB-UniRule"/>
</dbReference>